<comment type="caution">
    <text evidence="1">The sequence shown here is derived from an EMBL/GenBank/DDBJ whole genome shotgun (WGS) entry which is preliminary data.</text>
</comment>
<reference evidence="1" key="1">
    <citation type="submission" date="2022-07" db="EMBL/GenBank/DDBJ databases">
        <authorList>
            <person name="Trinca V."/>
            <person name="Uliana J.V.C."/>
            <person name="Torres T.T."/>
            <person name="Ward R.J."/>
            <person name="Monesi N."/>
        </authorList>
    </citation>
    <scope>NUCLEOTIDE SEQUENCE</scope>
    <source>
        <strain evidence="1">HSMRA1968</strain>
        <tissue evidence="1">Whole embryos</tissue>
    </source>
</reference>
<dbReference type="AlphaFoldDB" id="A0A9Q0NCL9"/>
<organism evidence="1 2">
    <name type="scientific">Pseudolycoriella hygida</name>
    <dbReference type="NCBI Taxonomy" id="35572"/>
    <lineage>
        <taxon>Eukaryota</taxon>
        <taxon>Metazoa</taxon>
        <taxon>Ecdysozoa</taxon>
        <taxon>Arthropoda</taxon>
        <taxon>Hexapoda</taxon>
        <taxon>Insecta</taxon>
        <taxon>Pterygota</taxon>
        <taxon>Neoptera</taxon>
        <taxon>Endopterygota</taxon>
        <taxon>Diptera</taxon>
        <taxon>Nematocera</taxon>
        <taxon>Sciaroidea</taxon>
        <taxon>Sciaridae</taxon>
        <taxon>Pseudolycoriella</taxon>
    </lineage>
</organism>
<accession>A0A9Q0NCL9</accession>
<protein>
    <submittedName>
        <fullName evidence="1">Uncharacterized protein</fullName>
    </submittedName>
</protein>
<keyword evidence="2" id="KW-1185">Reference proteome</keyword>
<sequence length="77" mass="9335">MQCVSIEMPKMTELQQRHLEQREKCFINNNDRLQDYDASNRENDVACRLKSPTIVFVKMREEYLNLKSDLLWLTWLN</sequence>
<gene>
    <name evidence="1" type="ORF">Bhyg_03027</name>
</gene>
<evidence type="ECO:0000313" key="2">
    <source>
        <dbReference type="Proteomes" id="UP001151699"/>
    </source>
</evidence>
<evidence type="ECO:0000313" key="1">
    <source>
        <dbReference type="EMBL" id="KAJ6647804.1"/>
    </source>
</evidence>
<dbReference type="Proteomes" id="UP001151699">
    <property type="component" value="Chromosome A"/>
</dbReference>
<name>A0A9Q0NCL9_9DIPT</name>
<dbReference type="EMBL" id="WJQU01000001">
    <property type="protein sequence ID" value="KAJ6647804.1"/>
    <property type="molecule type" value="Genomic_DNA"/>
</dbReference>
<proteinExistence type="predicted"/>